<dbReference type="AlphaFoldDB" id="A0A078KI23"/>
<dbReference type="EMBL" id="LM995447">
    <property type="protein sequence ID" value="CDZ23191.1"/>
    <property type="molecule type" value="Genomic_DNA"/>
</dbReference>
<dbReference type="HOGENOM" id="CLU_2463612_0_0_9"/>
<keyword evidence="3" id="KW-1185">Reference proteome</keyword>
<keyword evidence="1" id="KW-1133">Transmembrane helix</keyword>
<keyword evidence="1" id="KW-0472">Membrane</keyword>
<protein>
    <submittedName>
        <fullName evidence="2">Putative membrane protein</fullName>
    </submittedName>
</protein>
<gene>
    <name evidence="2" type="ORF">CCDG5_0040</name>
</gene>
<organism evidence="2 3">
    <name type="scientific">[Clostridium] cellulosi</name>
    <dbReference type="NCBI Taxonomy" id="29343"/>
    <lineage>
        <taxon>Bacteria</taxon>
        <taxon>Bacillati</taxon>
        <taxon>Bacillota</taxon>
        <taxon>Clostridia</taxon>
        <taxon>Eubacteriales</taxon>
        <taxon>Oscillospiraceae</taxon>
        <taxon>Oscillospiraceae incertae sedis</taxon>
    </lineage>
</organism>
<dbReference type="PATRIC" id="fig|29343.3.peg.45"/>
<accession>A0A078KI23</accession>
<dbReference type="KEGG" id="ccel:CCDG5_0040"/>
<name>A0A078KI23_9FIRM</name>
<sequence>MKILNAVKNTFENAEELAIMFIYIGLEFTLGLIIVAIILTLLQGRYGDYIYMLCCAKAAKEAAFSCGALSLVAAVICDVGIKEKKQKS</sequence>
<evidence type="ECO:0000313" key="2">
    <source>
        <dbReference type="EMBL" id="CDZ23191.1"/>
    </source>
</evidence>
<dbReference type="Proteomes" id="UP000032431">
    <property type="component" value="Chromosome I"/>
</dbReference>
<reference evidence="3" key="1">
    <citation type="submission" date="2014-07" db="EMBL/GenBank/DDBJ databases">
        <authorList>
            <person name="Wibberg D."/>
        </authorList>
    </citation>
    <scope>NUCLEOTIDE SEQUENCE [LARGE SCALE GENOMIC DNA]</scope>
    <source>
        <strain evidence="3">DG5</strain>
    </source>
</reference>
<evidence type="ECO:0000256" key="1">
    <source>
        <dbReference type="SAM" id="Phobius"/>
    </source>
</evidence>
<proteinExistence type="predicted"/>
<evidence type="ECO:0000313" key="3">
    <source>
        <dbReference type="Proteomes" id="UP000032431"/>
    </source>
</evidence>
<keyword evidence="1" id="KW-0812">Transmembrane</keyword>
<feature type="transmembrane region" description="Helical" evidence="1">
    <location>
        <begin position="21"/>
        <end position="42"/>
    </location>
</feature>